<evidence type="ECO:0000256" key="1">
    <source>
        <dbReference type="SAM" id="Phobius"/>
    </source>
</evidence>
<protein>
    <submittedName>
        <fullName evidence="2">Uncharacterized protein</fullName>
    </submittedName>
</protein>
<keyword evidence="1" id="KW-0472">Membrane</keyword>
<proteinExistence type="predicted"/>
<organism evidence="2">
    <name type="scientific">Anguilla anguilla</name>
    <name type="common">European freshwater eel</name>
    <name type="synonym">Muraena anguilla</name>
    <dbReference type="NCBI Taxonomy" id="7936"/>
    <lineage>
        <taxon>Eukaryota</taxon>
        <taxon>Metazoa</taxon>
        <taxon>Chordata</taxon>
        <taxon>Craniata</taxon>
        <taxon>Vertebrata</taxon>
        <taxon>Euteleostomi</taxon>
        <taxon>Actinopterygii</taxon>
        <taxon>Neopterygii</taxon>
        <taxon>Teleostei</taxon>
        <taxon>Anguilliformes</taxon>
        <taxon>Anguillidae</taxon>
        <taxon>Anguilla</taxon>
    </lineage>
</organism>
<sequence length="49" mass="5540">MPAALHSHEKHSWFSVSVLDNNILSTFFVGAFTTSCCIFRPVRALKYPL</sequence>
<keyword evidence="1" id="KW-1133">Transmembrane helix</keyword>
<dbReference type="EMBL" id="GBXM01028198">
    <property type="protein sequence ID" value="JAH80379.1"/>
    <property type="molecule type" value="Transcribed_RNA"/>
</dbReference>
<keyword evidence="1" id="KW-0812">Transmembrane</keyword>
<dbReference type="AlphaFoldDB" id="A0A0E9VQL2"/>
<name>A0A0E9VQL2_ANGAN</name>
<reference evidence="2" key="2">
    <citation type="journal article" date="2015" name="Fish Shellfish Immunol.">
        <title>Early steps in the European eel (Anguilla anguilla)-Vibrio vulnificus interaction in the gills: Role of the RtxA13 toxin.</title>
        <authorList>
            <person name="Callol A."/>
            <person name="Pajuelo D."/>
            <person name="Ebbesson L."/>
            <person name="Teles M."/>
            <person name="MacKenzie S."/>
            <person name="Amaro C."/>
        </authorList>
    </citation>
    <scope>NUCLEOTIDE SEQUENCE</scope>
</reference>
<reference evidence="2" key="1">
    <citation type="submission" date="2014-11" db="EMBL/GenBank/DDBJ databases">
        <authorList>
            <person name="Amaro Gonzalez C."/>
        </authorList>
    </citation>
    <scope>NUCLEOTIDE SEQUENCE</scope>
</reference>
<evidence type="ECO:0000313" key="2">
    <source>
        <dbReference type="EMBL" id="JAH80379.1"/>
    </source>
</evidence>
<feature type="transmembrane region" description="Helical" evidence="1">
    <location>
        <begin position="23"/>
        <end position="42"/>
    </location>
</feature>
<accession>A0A0E9VQL2</accession>